<evidence type="ECO:0000313" key="2">
    <source>
        <dbReference type="EMBL" id="KAF6105046.1"/>
    </source>
</evidence>
<dbReference type="EMBL" id="JABVXQ010000006">
    <property type="protein sequence ID" value="KAF6105046.1"/>
    <property type="molecule type" value="Genomic_DNA"/>
</dbReference>
<reference evidence="2 3" key="1">
    <citation type="journal article" date="2020" name="Nature">
        <title>Six reference-quality genomes reveal evolution of bat adaptations.</title>
        <authorList>
            <person name="Jebb D."/>
            <person name="Huang Z."/>
            <person name="Pippel M."/>
            <person name="Hughes G.M."/>
            <person name="Lavrichenko K."/>
            <person name="Devanna P."/>
            <person name="Winkler S."/>
            <person name="Jermiin L.S."/>
            <person name="Skirmuntt E.C."/>
            <person name="Katzourakis A."/>
            <person name="Burkitt-Gray L."/>
            <person name="Ray D.A."/>
            <person name="Sullivan K.A.M."/>
            <person name="Roscito J.G."/>
            <person name="Kirilenko B.M."/>
            <person name="Davalos L.M."/>
            <person name="Corthals A.P."/>
            <person name="Power M.L."/>
            <person name="Jones G."/>
            <person name="Ransome R.D."/>
            <person name="Dechmann D.K.N."/>
            <person name="Locatelli A.G."/>
            <person name="Puechmaille S.J."/>
            <person name="Fedrigo O."/>
            <person name="Jarvis E.D."/>
            <person name="Hiller M."/>
            <person name="Vernes S.C."/>
            <person name="Myers E.W."/>
            <person name="Teeling E.C."/>
        </authorList>
    </citation>
    <scope>NUCLEOTIDE SEQUENCE [LARGE SCALE GENOMIC DNA]</scope>
    <source>
        <strain evidence="2">Bat1K_MPI-CBG_1</strain>
    </source>
</reference>
<dbReference type="GO" id="GO:0070939">
    <property type="term" value="C:Dsl1/NZR complex"/>
    <property type="evidence" value="ECO:0007669"/>
    <property type="project" value="TreeGrafter"/>
</dbReference>
<gene>
    <name evidence="2" type="ORF">HJG60_013589</name>
</gene>
<comment type="caution">
    <text evidence="2">The sequence shown here is derived from an EMBL/GenBank/DDBJ whole genome shotgun (WGS) entry which is preliminary data.</text>
</comment>
<dbReference type="PANTHER" id="PTHR15922:SF2">
    <property type="entry name" value="NBAS SUBUNIT OF NRZ TETHERING COMPLEX"/>
    <property type="match status" value="1"/>
</dbReference>
<dbReference type="GO" id="GO:0006890">
    <property type="term" value="P:retrograde vesicle-mediated transport, Golgi to endoplasmic reticulum"/>
    <property type="evidence" value="ECO:0007669"/>
    <property type="project" value="TreeGrafter"/>
</dbReference>
<evidence type="ECO:0000259" key="1">
    <source>
        <dbReference type="Pfam" id="PF22913"/>
    </source>
</evidence>
<name>A0A834A8M7_9CHIR</name>
<organism evidence="2 3">
    <name type="scientific">Phyllostomus discolor</name>
    <name type="common">pale spear-nosed bat</name>
    <dbReference type="NCBI Taxonomy" id="89673"/>
    <lineage>
        <taxon>Eukaryota</taxon>
        <taxon>Metazoa</taxon>
        <taxon>Chordata</taxon>
        <taxon>Craniata</taxon>
        <taxon>Vertebrata</taxon>
        <taxon>Euteleostomi</taxon>
        <taxon>Mammalia</taxon>
        <taxon>Eutheria</taxon>
        <taxon>Laurasiatheria</taxon>
        <taxon>Chiroptera</taxon>
        <taxon>Yangochiroptera</taxon>
        <taxon>Phyllostomidae</taxon>
        <taxon>Phyllostominae</taxon>
        <taxon>Phyllostomus</taxon>
    </lineage>
</organism>
<feature type="domain" description="NBAS subunit of NRZ tethering complex C-terminal" evidence="1">
    <location>
        <begin position="295"/>
        <end position="378"/>
    </location>
</feature>
<protein>
    <submittedName>
        <fullName evidence="2">NBAS subunit of NRZ tethering complex</fullName>
    </submittedName>
</protein>
<dbReference type="AlphaFoldDB" id="A0A834A8M7"/>
<evidence type="ECO:0000313" key="3">
    <source>
        <dbReference type="Proteomes" id="UP000664940"/>
    </source>
</evidence>
<dbReference type="GO" id="GO:0000149">
    <property type="term" value="F:SNARE binding"/>
    <property type="evidence" value="ECO:0007669"/>
    <property type="project" value="TreeGrafter"/>
</dbReference>
<dbReference type="Proteomes" id="UP000664940">
    <property type="component" value="Unassembled WGS sequence"/>
</dbReference>
<dbReference type="Pfam" id="PF22913">
    <property type="entry name" value="NBAS_11th"/>
    <property type="match status" value="1"/>
</dbReference>
<sequence>MTHLEFLFSDSGLSTAEIESRAQALHLFETLKTDPEAFHKHMVKYIYPTIGGFDHERLLYYFTLLESYGSADFGKYAIKPETHIRLLKKLKVVASGLDYKRLTEDSADPLEALGPVLTSQNILSISKLVPKIPGRDGRMLSPSSLYTVWLQKLFWAGDPHLIKQVPESPPEWLHAFEVCAKYFDRLHPGDLITVVDAVTFSPKAVTKLPVEARKEMTSKAIKAVKHFIEKPRKRNSEEDVQEAGDSKVTYADALSHLETSLAHLGTLSHSFILSLKDSEQEILRKYSNLYDLSRSEKGKIRDQAVAMCLDGQPLGMIRQLLEVAVGPLDLSPKDIVQSAVTKVVSALSGGGADLGGPRDPLQVLEGVVAAVHASVDKG</sequence>
<proteinExistence type="predicted"/>
<dbReference type="InterPro" id="IPR054751">
    <property type="entry name" value="NBAS_C"/>
</dbReference>
<accession>A0A834A8M7</accession>
<dbReference type="PANTHER" id="PTHR15922">
    <property type="entry name" value="NEUROBLASTOMA-AMPLIFIED SEQUENCE"/>
    <property type="match status" value="1"/>
</dbReference>